<evidence type="ECO:0000313" key="2">
    <source>
        <dbReference type="Proteomes" id="UP000215002"/>
    </source>
</evidence>
<proteinExistence type="predicted"/>
<accession>A0A223NTI7</accession>
<dbReference type="Proteomes" id="UP000215002">
    <property type="component" value="Chromosome"/>
</dbReference>
<protein>
    <submittedName>
        <fullName evidence="1">Uncharacterized protein</fullName>
    </submittedName>
</protein>
<organism evidence="1 2">
    <name type="scientific">Mucilaginibacter xinganensis</name>
    <dbReference type="NCBI Taxonomy" id="1234841"/>
    <lineage>
        <taxon>Bacteria</taxon>
        <taxon>Pseudomonadati</taxon>
        <taxon>Bacteroidota</taxon>
        <taxon>Sphingobacteriia</taxon>
        <taxon>Sphingobacteriales</taxon>
        <taxon>Sphingobacteriaceae</taxon>
        <taxon>Mucilaginibacter</taxon>
    </lineage>
</organism>
<evidence type="ECO:0000313" key="1">
    <source>
        <dbReference type="EMBL" id="ASU32984.1"/>
    </source>
</evidence>
<keyword evidence="2" id="KW-1185">Reference proteome</keyword>
<dbReference type="EMBL" id="CP022743">
    <property type="protein sequence ID" value="ASU32984.1"/>
    <property type="molecule type" value="Genomic_DNA"/>
</dbReference>
<name>A0A223NTI7_9SPHI</name>
<reference evidence="1 2" key="1">
    <citation type="submission" date="2017-08" db="EMBL/GenBank/DDBJ databases">
        <title>Complete genome sequence of Mucilaginibacter sp. strain BJC16-A31.</title>
        <authorList>
            <consortium name="Henan University of Science and Technology"/>
            <person name="You X."/>
        </authorList>
    </citation>
    <scope>NUCLEOTIDE SEQUENCE [LARGE SCALE GENOMIC DNA]</scope>
    <source>
        <strain evidence="1 2">BJC16-A31</strain>
    </source>
</reference>
<sequence length="46" mass="5317">MTVLVNNTVIAYCIKMFLLFFERRHVEDKRQASCLVYGHQGNQAGD</sequence>
<gene>
    <name evidence="1" type="ORF">MuYL_1084</name>
</gene>
<dbReference type="AlphaFoldDB" id="A0A223NTI7"/>
<dbReference type="KEGG" id="muc:MuYL_1084"/>